<organism evidence="2 3">
    <name type="scientific">Hortaea werneckii</name>
    <name type="common">Black yeast</name>
    <name type="synonym">Cladosporium werneckii</name>
    <dbReference type="NCBI Taxonomy" id="91943"/>
    <lineage>
        <taxon>Eukaryota</taxon>
        <taxon>Fungi</taxon>
        <taxon>Dikarya</taxon>
        <taxon>Ascomycota</taxon>
        <taxon>Pezizomycotina</taxon>
        <taxon>Dothideomycetes</taxon>
        <taxon>Dothideomycetidae</taxon>
        <taxon>Mycosphaerellales</taxon>
        <taxon>Teratosphaeriaceae</taxon>
        <taxon>Hortaea</taxon>
    </lineage>
</organism>
<evidence type="ECO:0000313" key="2">
    <source>
        <dbReference type="EMBL" id="RMY53656.1"/>
    </source>
</evidence>
<sequence>MEDLSWEKANQAGSFTISTRPELLEHDFINNAFASEEMYWANPLSHSQLVTLLSNSITLGLYERQPVKSAPSLEEERTLPLRSSTSSEDRLKQIGMARFITDHVTTAYLTDVYVAPAHRKSGLGRWLVACCHEMIEAHPALRRVLLAASPQVGKPFYARELAMWDVVEERETLAIMSRKKFKAPGELTVVDDGLEEPEARMVLLTRKSIGIAY</sequence>
<proteinExistence type="predicted"/>
<dbReference type="GO" id="GO:0016747">
    <property type="term" value="F:acyltransferase activity, transferring groups other than amino-acyl groups"/>
    <property type="evidence" value="ECO:0007669"/>
    <property type="project" value="InterPro"/>
</dbReference>
<dbReference type="Pfam" id="PF13508">
    <property type="entry name" value="Acetyltransf_7"/>
    <property type="match status" value="1"/>
</dbReference>
<dbReference type="VEuPathDB" id="FungiDB:BTJ68_14820"/>
<dbReference type="InterPro" id="IPR016181">
    <property type="entry name" value="Acyl_CoA_acyltransferase"/>
</dbReference>
<dbReference type="SUPFAM" id="SSF55729">
    <property type="entry name" value="Acyl-CoA N-acyltransferases (Nat)"/>
    <property type="match status" value="1"/>
</dbReference>
<dbReference type="InterPro" id="IPR053144">
    <property type="entry name" value="Acetyltransferase_Butenolide"/>
</dbReference>
<dbReference type="CDD" id="cd04301">
    <property type="entry name" value="NAT_SF"/>
    <property type="match status" value="1"/>
</dbReference>
<dbReference type="PANTHER" id="PTHR43233:SF1">
    <property type="entry name" value="FAMILY N-ACETYLTRANSFERASE, PUTATIVE (AFU_ORTHOLOGUE AFUA_6G03350)-RELATED"/>
    <property type="match status" value="1"/>
</dbReference>
<dbReference type="Proteomes" id="UP000269539">
    <property type="component" value="Unassembled WGS sequence"/>
</dbReference>
<dbReference type="InterPro" id="IPR000182">
    <property type="entry name" value="GNAT_dom"/>
</dbReference>
<evidence type="ECO:0000259" key="1">
    <source>
        <dbReference type="Pfam" id="PF13508"/>
    </source>
</evidence>
<name>A0A3M7CPQ1_HORWE</name>
<dbReference type="PANTHER" id="PTHR43233">
    <property type="entry name" value="FAMILY N-ACETYLTRANSFERASE, PUTATIVE (AFU_ORTHOLOGUE AFUA_6G03350)-RELATED"/>
    <property type="match status" value="1"/>
</dbReference>
<dbReference type="EMBL" id="QWIO01002575">
    <property type="protein sequence ID" value="RMY53656.1"/>
    <property type="molecule type" value="Genomic_DNA"/>
</dbReference>
<dbReference type="Gene3D" id="3.40.630.30">
    <property type="match status" value="1"/>
</dbReference>
<dbReference type="AlphaFoldDB" id="A0A3M7CPQ1"/>
<evidence type="ECO:0000313" key="3">
    <source>
        <dbReference type="Proteomes" id="UP000269539"/>
    </source>
</evidence>
<gene>
    <name evidence="2" type="ORF">D0864_14071</name>
</gene>
<accession>A0A3M7CPQ1</accession>
<reference evidence="2 3" key="1">
    <citation type="journal article" date="2018" name="BMC Genomics">
        <title>Genomic evidence for intraspecific hybridization in a clonal and extremely halotolerant yeast.</title>
        <authorList>
            <person name="Gostincar C."/>
            <person name="Stajich J.E."/>
            <person name="Zupancic J."/>
            <person name="Zalar P."/>
            <person name="Gunde-Cimerman N."/>
        </authorList>
    </citation>
    <scope>NUCLEOTIDE SEQUENCE [LARGE SCALE GENOMIC DNA]</scope>
    <source>
        <strain evidence="2 3">EXF-10513</strain>
    </source>
</reference>
<protein>
    <recommendedName>
        <fullName evidence="1">N-acetyltransferase domain-containing protein</fullName>
    </recommendedName>
</protein>
<comment type="caution">
    <text evidence="2">The sequence shown here is derived from an EMBL/GenBank/DDBJ whole genome shotgun (WGS) entry which is preliminary data.</text>
</comment>
<feature type="domain" description="N-acetyltransferase" evidence="1">
    <location>
        <begin position="92"/>
        <end position="159"/>
    </location>
</feature>